<evidence type="ECO:0000256" key="7">
    <source>
        <dbReference type="ARBA" id="ARBA00023015"/>
    </source>
</evidence>
<protein>
    <recommendedName>
        <fullName evidence="12">LexA repressor</fullName>
        <ecNumber evidence="12">3.4.21.88</ecNumber>
    </recommendedName>
</protein>
<feature type="domain" description="Peptidase S24/S26A/S26B/S26C" evidence="14">
    <location>
        <begin position="82"/>
        <end position="199"/>
    </location>
</feature>
<dbReference type="InterPro" id="IPR015927">
    <property type="entry name" value="Peptidase_S24_S26A/B/C"/>
</dbReference>
<evidence type="ECO:0000256" key="4">
    <source>
        <dbReference type="ARBA" id="ARBA00022763"/>
    </source>
</evidence>
<comment type="function">
    <text evidence="12">Represses a number of genes involved in the response to DNA damage (SOS response), including recA and lexA. In the presence of single-stranded DNA, RecA interacts with LexA causing an autocatalytic cleavage which disrupts the DNA-binding part of LexA, leading to derepression of the SOS regulon and eventually DNA repair.</text>
</comment>
<dbReference type="GO" id="GO:0006260">
    <property type="term" value="P:DNA replication"/>
    <property type="evidence" value="ECO:0007669"/>
    <property type="project" value="UniProtKB-UniRule"/>
</dbReference>
<evidence type="ECO:0000256" key="6">
    <source>
        <dbReference type="ARBA" id="ARBA00022813"/>
    </source>
</evidence>
<dbReference type="InterPro" id="IPR036286">
    <property type="entry name" value="LexA/Signal_pep-like_sf"/>
</dbReference>
<dbReference type="GO" id="GO:0003677">
    <property type="term" value="F:DNA binding"/>
    <property type="evidence" value="ECO:0007669"/>
    <property type="project" value="UniProtKB-UniRule"/>
</dbReference>
<comment type="similarity">
    <text evidence="1 12 13">Belongs to the peptidase S24 family.</text>
</comment>
<evidence type="ECO:0000256" key="5">
    <source>
        <dbReference type="ARBA" id="ARBA00022801"/>
    </source>
</evidence>
<evidence type="ECO:0000313" key="17">
    <source>
        <dbReference type="Proteomes" id="UP000032809"/>
    </source>
</evidence>
<dbReference type="PRINTS" id="PR00726">
    <property type="entry name" value="LEXASERPTASE"/>
</dbReference>
<feature type="DNA-binding region" description="H-T-H motif" evidence="12">
    <location>
        <begin position="28"/>
        <end position="48"/>
    </location>
</feature>
<dbReference type="GO" id="GO:0006508">
    <property type="term" value="P:proteolysis"/>
    <property type="evidence" value="ECO:0007669"/>
    <property type="project" value="InterPro"/>
</dbReference>
<dbReference type="Gene3D" id="2.10.109.10">
    <property type="entry name" value="Umud Fragment, subunit A"/>
    <property type="match status" value="1"/>
</dbReference>
<evidence type="ECO:0000256" key="3">
    <source>
        <dbReference type="ARBA" id="ARBA00022705"/>
    </source>
</evidence>
<keyword evidence="8 12" id="KW-0238">DNA-binding</keyword>
<keyword evidence="3 12" id="KW-0235">DNA replication</keyword>
<dbReference type="InterPro" id="IPR050077">
    <property type="entry name" value="LexA_repressor"/>
</dbReference>
<proteinExistence type="inferred from homology"/>
<dbReference type="GO" id="GO:0045892">
    <property type="term" value="P:negative regulation of DNA-templated transcription"/>
    <property type="evidence" value="ECO:0007669"/>
    <property type="project" value="UniProtKB-UniRule"/>
</dbReference>
<dbReference type="Pfam" id="PF00717">
    <property type="entry name" value="Peptidase_S24"/>
    <property type="match status" value="1"/>
</dbReference>
<keyword evidence="10 12" id="KW-0234">DNA repair</keyword>
<feature type="domain" description="LexA repressor DNA-binding" evidence="15">
    <location>
        <begin position="1"/>
        <end position="59"/>
    </location>
</feature>
<feature type="site" description="Cleavage; by autolysis" evidence="12">
    <location>
        <begin position="89"/>
        <end position="90"/>
    </location>
</feature>
<reference evidence="17" key="1">
    <citation type="submission" date="2014-11" db="EMBL/GenBank/DDBJ databases">
        <authorList>
            <person name="Wibberg D."/>
        </authorList>
    </citation>
    <scope>NUCLEOTIDE SEQUENCE [LARGE SCALE GENOMIC DNA]</scope>
    <source>
        <strain evidence="17">L3</strain>
    </source>
</reference>
<dbReference type="SUPFAM" id="SSF46785">
    <property type="entry name" value="Winged helix' DNA-binding domain"/>
    <property type="match status" value="1"/>
</dbReference>
<evidence type="ECO:0000256" key="9">
    <source>
        <dbReference type="ARBA" id="ARBA00023163"/>
    </source>
</evidence>
<evidence type="ECO:0000256" key="1">
    <source>
        <dbReference type="ARBA" id="ARBA00007484"/>
    </source>
</evidence>
<dbReference type="EMBL" id="LN824141">
    <property type="protein sequence ID" value="CEP79151.1"/>
    <property type="molecule type" value="Genomic_DNA"/>
</dbReference>
<dbReference type="Proteomes" id="UP000032809">
    <property type="component" value="Chromosome I"/>
</dbReference>
<evidence type="ECO:0000256" key="8">
    <source>
        <dbReference type="ARBA" id="ARBA00023125"/>
    </source>
</evidence>
<comment type="subunit">
    <text evidence="12">Homodimer.</text>
</comment>
<keyword evidence="6 12" id="KW-0068">Autocatalytic cleavage</keyword>
<keyword evidence="17" id="KW-1185">Reference proteome</keyword>
<keyword evidence="2 12" id="KW-0678">Repressor</keyword>
<keyword evidence="5 12" id="KW-0378">Hydrolase</keyword>
<evidence type="ECO:0000256" key="2">
    <source>
        <dbReference type="ARBA" id="ARBA00022491"/>
    </source>
</evidence>
<dbReference type="RefSeq" id="WP_045088471.1">
    <property type="nucleotide sequence ID" value="NZ_LN824141.1"/>
</dbReference>
<dbReference type="InterPro" id="IPR036388">
    <property type="entry name" value="WH-like_DNA-bd_sf"/>
</dbReference>
<sequence>MEDLTKRQLQVLDYIILYMKENGFAPSIRDIMRHFEFKSPRAAHKHLIILEKKGYLEREGVSRGIRLTPKCGTVLATENLIPVSGKIAAGNAIEAIEKVTDFIPIPSNFFPKNFEYFSLRVEGNSMIEAHIKSGDYVIVRKQDYAEDGDIIVALIDKSEATLKRMKKINEDEVLLIPENKSLQEIRVSIDRLEIQGKMVGLIRLV</sequence>
<evidence type="ECO:0000259" key="15">
    <source>
        <dbReference type="Pfam" id="PF01726"/>
    </source>
</evidence>
<dbReference type="PANTHER" id="PTHR33516:SF2">
    <property type="entry name" value="LEXA REPRESSOR-RELATED"/>
    <property type="match status" value="1"/>
</dbReference>
<dbReference type="HOGENOM" id="CLU_066192_45_1_0"/>
<dbReference type="HAMAP" id="MF_00015">
    <property type="entry name" value="LexA"/>
    <property type="match status" value="1"/>
</dbReference>
<feature type="active site" description="For autocatalytic cleavage activity" evidence="12">
    <location>
        <position position="125"/>
    </location>
</feature>
<name>A0A0C7NMM1_DEFTU</name>
<dbReference type="InterPro" id="IPR039418">
    <property type="entry name" value="LexA-like"/>
</dbReference>
<evidence type="ECO:0000259" key="14">
    <source>
        <dbReference type="Pfam" id="PF00717"/>
    </source>
</evidence>
<dbReference type="PANTHER" id="PTHR33516">
    <property type="entry name" value="LEXA REPRESSOR"/>
    <property type="match status" value="1"/>
</dbReference>
<dbReference type="Pfam" id="PF01726">
    <property type="entry name" value="LexA_DNA_bind"/>
    <property type="match status" value="1"/>
</dbReference>
<dbReference type="STRING" id="1006576.DTL3_1869"/>
<keyword evidence="7 12" id="KW-0805">Transcription regulation</keyword>
<evidence type="ECO:0000256" key="13">
    <source>
        <dbReference type="RuleBase" id="RU003991"/>
    </source>
</evidence>
<dbReference type="InterPro" id="IPR036390">
    <property type="entry name" value="WH_DNA-bd_sf"/>
</dbReference>
<dbReference type="GO" id="GO:0004252">
    <property type="term" value="F:serine-type endopeptidase activity"/>
    <property type="evidence" value="ECO:0007669"/>
    <property type="project" value="UniProtKB-UniRule"/>
</dbReference>
<dbReference type="SUPFAM" id="SSF51306">
    <property type="entry name" value="LexA/Signal peptidase"/>
    <property type="match status" value="1"/>
</dbReference>
<dbReference type="GO" id="GO:0006281">
    <property type="term" value="P:DNA repair"/>
    <property type="evidence" value="ECO:0007669"/>
    <property type="project" value="UniProtKB-UniRule"/>
</dbReference>
<dbReference type="AlphaFoldDB" id="A0A0C7NMM1"/>
<evidence type="ECO:0000256" key="11">
    <source>
        <dbReference type="ARBA" id="ARBA00023236"/>
    </source>
</evidence>
<evidence type="ECO:0000256" key="10">
    <source>
        <dbReference type="ARBA" id="ARBA00023204"/>
    </source>
</evidence>
<evidence type="ECO:0000313" key="16">
    <source>
        <dbReference type="EMBL" id="CEP79151.1"/>
    </source>
</evidence>
<dbReference type="GO" id="GO:0009432">
    <property type="term" value="P:SOS response"/>
    <property type="evidence" value="ECO:0007669"/>
    <property type="project" value="UniProtKB-UniRule"/>
</dbReference>
<dbReference type="InterPro" id="IPR006197">
    <property type="entry name" value="Peptidase_S24_LexA"/>
</dbReference>
<evidence type="ECO:0000256" key="12">
    <source>
        <dbReference type="HAMAP-Rule" id="MF_00015"/>
    </source>
</evidence>
<keyword evidence="11 12" id="KW-0742">SOS response</keyword>
<feature type="active site" description="For autocatalytic cleavage activity" evidence="12">
    <location>
        <position position="163"/>
    </location>
</feature>
<keyword evidence="9 12" id="KW-0804">Transcription</keyword>
<dbReference type="EC" id="3.4.21.88" evidence="12"/>
<dbReference type="InterPro" id="IPR006200">
    <property type="entry name" value="LexA"/>
</dbReference>
<organism evidence="16 17">
    <name type="scientific">Defluviitoga tunisiensis</name>
    <dbReference type="NCBI Taxonomy" id="1006576"/>
    <lineage>
        <taxon>Bacteria</taxon>
        <taxon>Thermotogati</taxon>
        <taxon>Thermotogota</taxon>
        <taxon>Thermotogae</taxon>
        <taxon>Petrotogales</taxon>
        <taxon>Petrotogaceae</taxon>
        <taxon>Defluviitoga</taxon>
    </lineage>
</organism>
<gene>
    <name evidence="12 16" type="primary">lexA</name>
    <name evidence="16" type="ORF">DTL3_1869</name>
</gene>
<dbReference type="InterPro" id="IPR006199">
    <property type="entry name" value="LexA_DNA-bd_dom"/>
</dbReference>
<dbReference type="CDD" id="cd06529">
    <property type="entry name" value="S24_LexA-like"/>
    <property type="match status" value="1"/>
</dbReference>
<comment type="catalytic activity">
    <reaction evidence="12">
        <text>Hydrolysis of Ala-|-Gly bond in repressor LexA.</text>
        <dbReference type="EC" id="3.4.21.88"/>
    </reaction>
</comment>
<dbReference type="OrthoDB" id="9802364at2"/>
<dbReference type="NCBIfam" id="TIGR00498">
    <property type="entry name" value="lexA"/>
    <property type="match status" value="1"/>
</dbReference>
<keyword evidence="4 12" id="KW-0227">DNA damage</keyword>
<dbReference type="PATRIC" id="fig|1006576.9.peg.1861"/>
<dbReference type="KEGG" id="dtn:DTL3_1869"/>
<dbReference type="Gene3D" id="1.10.10.10">
    <property type="entry name" value="Winged helix-like DNA-binding domain superfamily/Winged helix DNA-binding domain"/>
    <property type="match status" value="1"/>
</dbReference>
<accession>A0A0C7NMM1</accession>